<evidence type="ECO:0000256" key="1">
    <source>
        <dbReference type="SAM" id="Phobius"/>
    </source>
</evidence>
<gene>
    <name evidence="2" type="ORF">D9V34_14705</name>
</gene>
<dbReference type="EMBL" id="RCUY01000014">
    <property type="protein sequence ID" value="RLP79797.1"/>
    <property type="molecule type" value="Genomic_DNA"/>
</dbReference>
<keyword evidence="1" id="KW-1133">Transmembrane helix</keyword>
<dbReference type="Proteomes" id="UP000269438">
    <property type="component" value="Unassembled WGS sequence"/>
</dbReference>
<feature type="transmembrane region" description="Helical" evidence="1">
    <location>
        <begin position="31"/>
        <end position="52"/>
    </location>
</feature>
<accession>A0A3L7AHV7</accession>
<protein>
    <submittedName>
        <fullName evidence="2">Uncharacterized protein</fullName>
    </submittedName>
</protein>
<evidence type="ECO:0000313" key="3">
    <source>
        <dbReference type="Proteomes" id="UP000269438"/>
    </source>
</evidence>
<keyword evidence="3" id="KW-1185">Reference proteome</keyword>
<reference evidence="2 3" key="1">
    <citation type="submission" date="2018-10" db="EMBL/GenBank/DDBJ databases">
        <authorList>
            <person name="Li J."/>
        </authorList>
    </citation>
    <scope>NUCLEOTIDE SEQUENCE [LARGE SCALE GENOMIC DNA]</scope>
    <source>
        <strain evidence="2 3">JCM 11654</strain>
    </source>
</reference>
<dbReference type="OrthoDB" id="5122036at2"/>
<sequence>MSPFQRVSYILFIVLGAGFVIYGIMRGAMGGFAGSSLLTAIILILAGGLVLYRGFRGVRAMLEGRSDDSSER</sequence>
<name>A0A3L7AHV7_9MICO</name>
<evidence type="ECO:0000313" key="2">
    <source>
        <dbReference type="EMBL" id="RLP79797.1"/>
    </source>
</evidence>
<dbReference type="AlphaFoldDB" id="A0A3L7AHV7"/>
<keyword evidence="1" id="KW-0812">Transmembrane</keyword>
<comment type="caution">
    <text evidence="2">The sequence shown here is derived from an EMBL/GenBank/DDBJ whole genome shotgun (WGS) entry which is preliminary data.</text>
</comment>
<feature type="transmembrane region" description="Helical" evidence="1">
    <location>
        <begin position="7"/>
        <end position="25"/>
    </location>
</feature>
<keyword evidence="1" id="KW-0472">Membrane</keyword>
<proteinExistence type="predicted"/>
<dbReference type="RefSeq" id="WP_121689245.1">
    <property type="nucleotide sequence ID" value="NZ_RCUY01000014.1"/>
</dbReference>
<organism evidence="2 3">
    <name type="scientific">Mycetocola lacteus</name>
    <dbReference type="NCBI Taxonomy" id="76637"/>
    <lineage>
        <taxon>Bacteria</taxon>
        <taxon>Bacillati</taxon>
        <taxon>Actinomycetota</taxon>
        <taxon>Actinomycetes</taxon>
        <taxon>Micrococcales</taxon>
        <taxon>Microbacteriaceae</taxon>
        <taxon>Mycetocola</taxon>
    </lineage>
</organism>